<protein>
    <submittedName>
        <fullName evidence="2">Helix-turn-helix domain-containing protein</fullName>
    </submittedName>
</protein>
<dbReference type="Pfam" id="PF12728">
    <property type="entry name" value="HTH_17"/>
    <property type="match status" value="1"/>
</dbReference>
<gene>
    <name evidence="2" type="ORF">FHQ18_11590</name>
</gene>
<sequence>MKFYSVEEVAELFGISRMSVYRYIDEGKLRAVKLRGEKMGRVKVSYDALVEYIRENTTTEMIFKMKRKSEEIKRLLGECEKKQCNCAVKDRLRIIYDALR</sequence>
<dbReference type="Proteomes" id="UP000322876">
    <property type="component" value="Unassembled WGS sequence"/>
</dbReference>
<keyword evidence="3" id="KW-1185">Reference proteome</keyword>
<dbReference type="NCBIfam" id="TIGR01764">
    <property type="entry name" value="excise"/>
    <property type="match status" value="1"/>
</dbReference>
<feature type="domain" description="Helix-turn-helix" evidence="1">
    <location>
        <begin position="3"/>
        <end position="56"/>
    </location>
</feature>
<dbReference type="InterPro" id="IPR009061">
    <property type="entry name" value="DNA-bd_dom_put_sf"/>
</dbReference>
<comment type="caution">
    <text evidence="2">The sequence shown here is derived from an EMBL/GenBank/DDBJ whole genome shotgun (WGS) entry which is preliminary data.</text>
</comment>
<evidence type="ECO:0000259" key="1">
    <source>
        <dbReference type="Pfam" id="PF12728"/>
    </source>
</evidence>
<proteinExistence type="predicted"/>
<evidence type="ECO:0000313" key="2">
    <source>
        <dbReference type="EMBL" id="KAA0257200.1"/>
    </source>
</evidence>
<evidence type="ECO:0000313" key="3">
    <source>
        <dbReference type="Proteomes" id="UP000322876"/>
    </source>
</evidence>
<accession>A0A5A8EZU0</accession>
<dbReference type="RefSeq" id="WP_149267341.1">
    <property type="nucleotide sequence ID" value="NZ_VFJB01000009.1"/>
</dbReference>
<dbReference type="AlphaFoldDB" id="A0A5A8EZU0"/>
<dbReference type="GO" id="GO:0003677">
    <property type="term" value="F:DNA binding"/>
    <property type="evidence" value="ECO:0007669"/>
    <property type="project" value="InterPro"/>
</dbReference>
<dbReference type="OrthoDB" id="3389529at2"/>
<organism evidence="2 3">
    <name type="scientific">Deferribacter autotrophicus</name>
    <dbReference type="NCBI Taxonomy" id="500465"/>
    <lineage>
        <taxon>Bacteria</taxon>
        <taxon>Pseudomonadati</taxon>
        <taxon>Deferribacterota</taxon>
        <taxon>Deferribacteres</taxon>
        <taxon>Deferribacterales</taxon>
        <taxon>Deferribacteraceae</taxon>
        <taxon>Deferribacter</taxon>
    </lineage>
</organism>
<name>A0A5A8EZU0_9BACT</name>
<dbReference type="SUPFAM" id="SSF46955">
    <property type="entry name" value="Putative DNA-binding domain"/>
    <property type="match status" value="1"/>
</dbReference>
<dbReference type="EMBL" id="VFJB01000009">
    <property type="protein sequence ID" value="KAA0257200.1"/>
    <property type="molecule type" value="Genomic_DNA"/>
</dbReference>
<dbReference type="InterPro" id="IPR010093">
    <property type="entry name" value="SinI_DNA-bd"/>
</dbReference>
<dbReference type="InterPro" id="IPR041657">
    <property type="entry name" value="HTH_17"/>
</dbReference>
<reference evidence="2 3" key="1">
    <citation type="submission" date="2019-06" db="EMBL/GenBank/DDBJ databases">
        <title>Genomic insights into carbon and energy metabolism of Deferribacter autotrophicus revealed new metabolic traits in the phylum Deferribacteres.</title>
        <authorList>
            <person name="Slobodkin A.I."/>
            <person name="Slobodkina G.B."/>
            <person name="Allioux M."/>
            <person name="Alain K."/>
            <person name="Jebbar M."/>
            <person name="Shadrin V."/>
            <person name="Kublanov I.V."/>
            <person name="Toshchakov S.V."/>
            <person name="Bonch-Osmolovskaya E.A."/>
        </authorList>
    </citation>
    <scope>NUCLEOTIDE SEQUENCE [LARGE SCALE GENOMIC DNA]</scope>
    <source>
        <strain evidence="2 3">SL50</strain>
    </source>
</reference>